<proteinExistence type="predicted"/>
<dbReference type="PANTHER" id="PTHR34094">
    <property type="match status" value="1"/>
</dbReference>
<comment type="caution">
    <text evidence="2">The sequence shown here is derived from an EMBL/GenBank/DDBJ whole genome shotgun (WGS) entry which is preliminary data.</text>
</comment>
<accession>A0A0W8FX44</accession>
<evidence type="ECO:0000259" key="1">
    <source>
        <dbReference type="Pfam" id="PF13349"/>
    </source>
</evidence>
<reference evidence="2" key="1">
    <citation type="journal article" date="2015" name="Proc. Natl. Acad. Sci. U.S.A.">
        <title>Networks of energetic and metabolic interactions define dynamics in microbial communities.</title>
        <authorList>
            <person name="Embree M."/>
            <person name="Liu J.K."/>
            <person name="Al-Bassam M.M."/>
            <person name="Zengler K."/>
        </authorList>
    </citation>
    <scope>NUCLEOTIDE SEQUENCE</scope>
</reference>
<dbReference type="EMBL" id="LNQE01000697">
    <property type="protein sequence ID" value="KUG25393.1"/>
    <property type="molecule type" value="Genomic_DNA"/>
</dbReference>
<feature type="domain" description="DUF4097" evidence="1">
    <location>
        <begin position="252"/>
        <end position="316"/>
    </location>
</feature>
<protein>
    <recommendedName>
        <fullName evidence="1">DUF4097 domain-containing protein</fullName>
    </recommendedName>
</protein>
<gene>
    <name evidence="2" type="ORF">ASZ90_004785</name>
</gene>
<dbReference type="PANTHER" id="PTHR34094:SF1">
    <property type="entry name" value="PROTEIN FAM185A"/>
    <property type="match status" value="1"/>
</dbReference>
<sequence>MNKTIAILLLLISTVVFAQRDLITKTVEAKKGGTFELEVNPGDISIKTWDRNEVQIKVDGLDDEEAEYLEVKTFGDKISVRYKSRFGWGGDADYFVSLPSEMNLVLITTGGDINIQDNINGSIKVNTMGGDIDLQNVNGDVQLETLGGDISFKNISGSTSVSSHGGDIFGGNISGSSSELKTMGGDIRLNKISNVKKVTTFGGNIDVKESSGDVELTTFGGNIKLEKGENGVKAKTYGGNIFIGKANGYVDANTGGGNIELKQITGSVKARTAAGNIHVELESLSNKDSDIETFSGDITLLIPASIKATVKAQAISVAWGRDKNKIINSDFTGEIDDKRGSTIGNFAINGGGTKVNLKTNMGGIQIKKK</sequence>
<feature type="domain" description="DUF4097" evidence="1">
    <location>
        <begin position="37"/>
        <end position="245"/>
    </location>
</feature>
<evidence type="ECO:0000313" key="2">
    <source>
        <dbReference type="EMBL" id="KUG25393.1"/>
    </source>
</evidence>
<dbReference type="Pfam" id="PF13349">
    <property type="entry name" value="DUF4097"/>
    <property type="match status" value="2"/>
</dbReference>
<dbReference type="InterPro" id="IPR025164">
    <property type="entry name" value="Toastrack_DUF4097"/>
</dbReference>
<dbReference type="AlphaFoldDB" id="A0A0W8FX44"/>
<organism evidence="2">
    <name type="scientific">hydrocarbon metagenome</name>
    <dbReference type="NCBI Taxonomy" id="938273"/>
    <lineage>
        <taxon>unclassified sequences</taxon>
        <taxon>metagenomes</taxon>
        <taxon>ecological metagenomes</taxon>
    </lineage>
</organism>
<name>A0A0W8FX44_9ZZZZ</name>